<feature type="transmembrane region" description="Helical" evidence="1">
    <location>
        <begin position="81"/>
        <end position="98"/>
    </location>
</feature>
<reference evidence="2 3" key="1">
    <citation type="submission" date="2022-04" db="EMBL/GenBank/DDBJ databases">
        <title>Positive selection, recombination, and allopatry shape intraspecific diversity of widespread and dominant cyanobacteria.</title>
        <authorList>
            <person name="Wei J."/>
            <person name="Shu W."/>
            <person name="Hu C."/>
        </authorList>
    </citation>
    <scope>NUCLEOTIDE SEQUENCE [LARGE SCALE GENOMIC DNA]</scope>
    <source>
        <strain evidence="2 3">GB2-A4</strain>
    </source>
</reference>
<organism evidence="2 3">
    <name type="scientific">Trichocoleus desertorum GB2-A4</name>
    <dbReference type="NCBI Taxonomy" id="2933944"/>
    <lineage>
        <taxon>Bacteria</taxon>
        <taxon>Bacillati</taxon>
        <taxon>Cyanobacteriota</taxon>
        <taxon>Cyanophyceae</taxon>
        <taxon>Leptolyngbyales</taxon>
        <taxon>Trichocoleusaceae</taxon>
        <taxon>Trichocoleus</taxon>
    </lineage>
</organism>
<protein>
    <recommendedName>
        <fullName evidence="4">DUF2127 domain-containing protein</fullName>
    </recommendedName>
</protein>
<evidence type="ECO:0008006" key="4">
    <source>
        <dbReference type="Google" id="ProtNLM"/>
    </source>
</evidence>
<sequence length="103" mass="11275">MNFNDAKKTLSAWIKVISIVLITGAIALESWNFYAGLANIPVPSSLNIVFAIERFAVAVHLVEGIVAAVFASSRQQRPLQYGVYTFFVGTVGLLELFTKVDPE</sequence>
<keyword evidence="3" id="KW-1185">Reference proteome</keyword>
<evidence type="ECO:0000256" key="1">
    <source>
        <dbReference type="SAM" id="Phobius"/>
    </source>
</evidence>
<evidence type="ECO:0000313" key="3">
    <source>
        <dbReference type="Proteomes" id="UP001464891"/>
    </source>
</evidence>
<accession>A0ABV0JBK8</accession>
<evidence type="ECO:0000313" key="2">
    <source>
        <dbReference type="EMBL" id="MEP0819162.1"/>
    </source>
</evidence>
<feature type="transmembrane region" description="Helical" evidence="1">
    <location>
        <begin position="46"/>
        <end position="69"/>
    </location>
</feature>
<feature type="transmembrane region" description="Helical" evidence="1">
    <location>
        <begin position="12"/>
        <end position="34"/>
    </location>
</feature>
<proteinExistence type="predicted"/>
<dbReference type="EMBL" id="JAMPKM010000012">
    <property type="protein sequence ID" value="MEP0819162.1"/>
    <property type="molecule type" value="Genomic_DNA"/>
</dbReference>
<name>A0ABV0JBK8_9CYAN</name>
<keyword evidence="1" id="KW-0812">Transmembrane</keyword>
<gene>
    <name evidence="2" type="ORF">NC998_18845</name>
</gene>
<keyword evidence="1" id="KW-1133">Transmembrane helix</keyword>
<keyword evidence="1" id="KW-0472">Membrane</keyword>
<dbReference type="RefSeq" id="WP_190432285.1">
    <property type="nucleotide sequence ID" value="NZ_JAMPKM010000012.1"/>
</dbReference>
<comment type="caution">
    <text evidence="2">The sequence shown here is derived from an EMBL/GenBank/DDBJ whole genome shotgun (WGS) entry which is preliminary data.</text>
</comment>
<dbReference type="Proteomes" id="UP001464891">
    <property type="component" value="Unassembled WGS sequence"/>
</dbReference>